<keyword evidence="2 8" id="KW-0812">Transmembrane</keyword>
<dbReference type="SUPFAM" id="SSF81321">
    <property type="entry name" value="Family A G protein-coupled receptor-like"/>
    <property type="match status" value="1"/>
</dbReference>
<evidence type="ECO:0000256" key="7">
    <source>
        <dbReference type="ARBA" id="ARBA00023224"/>
    </source>
</evidence>
<dbReference type="PROSITE" id="PS00237">
    <property type="entry name" value="G_PROTEIN_RECEP_F1_1"/>
    <property type="match status" value="1"/>
</dbReference>
<dbReference type="CDD" id="cd14978">
    <property type="entry name" value="7tmA_FMRFamide_R-like"/>
    <property type="match status" value="1"/>
</dbReference>
<organism evidence="10">
    <name type="scientific">Magallana gigas</name>
    <name type="common">Pacific oyster</name>
    <name type="synonym">Crassostrea gigas</name>
    <dbReference type="NCBI Taxonomy" id="29159"/>
    <lineage>
        <taxon>Eukaryota</taxon>
        <taxon>Metazoa</taxon>
        <taxon>Spiralia</taxon>
        <taxon>Lophotrochozoa</taxon>
        <taxon>Mollusca</taxon>
        <taxon>Bivalvia</taxon>
        <taxon>Autobranchia</taxon>
        <taxon>Pteriomorphia</taxon>
        <taxon>Ostreida</taxon>
        <taxon>Ostreoidea</taxon>
        <taxon>Ostreidae</taxon>
        <taxon>Magallana</taxon>
    </lineage>
</organism>
<accession>K1QDV9</accession>
<protein>
    <submittedName>
        <fullName evidence="10">Growth hormone secretagogue receptor type 1</fullName>
    </submittedName>
</protein>
<evidence type="ECO:0000256" key="5">
    <source>
        <dbReference type="ARBA" id="ARBA00023136"/>
    </source>
</evidence>
<evidence type="ECO:0000259" key="9">
    <source>
        <dbReference type="PROSITE" id="PS50262"/>
    </source>
</evidence>
<keyword evidence="7 8" id="KW-0807">Transducer</keyword>
<dbReference type="PANTHER" id="PTHR24243:SF230">
    <property type="entry name" value="G-PROTEIN COUPLED RECEPTORS FAMILY 1 PROFILE DOMAIN-CONTAINING PROTEIN"/>
    <property type="match status" value="1"/>
</dbReference>
<evidence type="ECO:0000256" key="3">
    <source>
        <dbReference type="ARBA" id="ARBA00022989"/>
    </source>
</evidence>
<evidence type="ECO:0000256" key="4">
    <source>
        <dbReference type="ARBA" id="ARBA00023040"/>
    </source>
</evidence>
<evidence type="ECO:0000256" key="2">
    <source>
        <dbReference type="ARBA" id="ARBA00022692"/>
    </source>
</evidence>
<evidence type="ECO:0000313" key="10">
    <source>
        <dbReference type="EMBL" id="EKC26990.1"/>
    </source>
</evidence>
<comment type="similarity">
    <text evidence="8">Belongs to the G-protein coupled receptor 1 family.</text>
</comment>
<dbReference type="PANTHER" id="PTHR24243">
    <property type="entry name" value="G-PROTEIN COUPLED RECEPTOR"/>
    <property type="match status" value="1"/>
</dbReference>
<dbReference type="EMBL" id="JH817219">
    <property type="protein sequence ID" value="EKC26990.1"/>
    <property type="molecule type" value="Genomic_DNA"/>
</dbReference>
<dbReference type="AlphaFoldDB" id="K1QDV9"/>
<dbReference type="PRINTS" id="PR00237">
    <property type="entry name" value="GPCRRHODOPSN"/>
</dbReference>
<sequence length="355" mass="40292">MSNTSTFFNKSEEPIVESSTLSFDYARTDVSASVFEYVNYVFLPLSIVMGTVGNFLTIVVMRSERFAGSPSSYLLIVLAISDSVAILSQPFNKLFFIDLVGTDIRALHDINCKLYIMIRRLSKMTSSWTVVGLCIERFIAVWFPLKAKLLITKRSVSAFTLSVVAIIITYTGIWSYASKVVNGKCNPDVYNYTDPRERTKFGIMLQGGTAIYSNVPTVLLMILTTLIIIKLFQHRRKRRSLTQRPSSTSDQGGKITAMLIGIVIAYVILILPITVLHNTAYQKRVKAFTETSSGFSLFTEVVQLMEQLNYCLNFFLYIMTSRQFRETLFQILSSKCHCKRTTQVELPTDSKRTRY</sequence>
<dbReference type="SMART" id="SM01381">
    <property type="entry name" value="7TM_GPCR_Srsx"/>
    <property type="match status" value="1"/>
</dbReference>
<keyword evidence="5" id="KW-0472">Membrane</keyword>
<dbReference type="GO" id="GO:0004930">
    <property type="term" value="F:G protein-coupled receptor activity"/>
    <property type="evidence" value="ECO:0007669"/>
    <property type="project" value="UniProtKB-KW"/>
</dbReference>
<dbReference type="InterPro" id="IPR000276">
    <property type="entry name" value="GPCR_Rhodpsn"/>
</dbReference>
<keyword evidence="3" id="KW-1133">Transmembrane helix</keyword>
<name>K1QDV9_MAGGI</name>
<evidence type="ECO:0000256" key="1">
    <source>
        <dbReference type="ARBA" id="ARBA00004141"/>
    </source>
</evidence>
<dbReference type="InParanoid" id="K1QDV9"/>
<dbReference type="HOGENOM" id="CLU_009579_24_0_1"/>
<evidence type="ECO:0000256" key="8">
    <source>
        <dbReference type="RuleBase" id="RU000688"/>
    </source>
</evidence>
<proteinExistence type="inferred from homology"/>
<keyword evidence="4 8" id="KW-0297">G-protein coupled receptor</keyword>
<gene>
    <name evidence="10" type="ORF">CGI_10000319</name>
</gene>
<dbReference type="Gene3D" id="1.20.1070.10">
    <property type="entry name" value="Rhodopsin 7-helix transmembrane proteins"/>
    <property type="match status" value="1"/>
</dbReference>
<feature type="domain" description="G-protein coupled receptors family 1 profile" evidence="9">
    <location>
        <begin position="53"/>
        <end position="317"/>
    </location>
</feature>
<dbReference type="GO" id="GO:0005886">
    <property type="term" value="C:plasma membrane"/>
    <property type="evidence" value="ECO:0007669"/>
    <property type="project" value="TreeGrafter"/>
</dbReference>
<reference evidence="10" key="1">
    <citation type="journal article" date="2012" name="Nature">
        <title>The oyster genome reveals stress adaptation and complexity of shell formation.</title>
        <authorList>
            <person name="Zhang G."/>
            <person name="Fang X."/>
            <person name="Guo X."/>
            <person name="Li L."/>
            <person name="Luo R."/>
            <person name="Xu F."/>
            <person name="Yang P."/>
            <person name="Zhang L."/>
            <person name="Wang X."/>
            <person name="Qi H."/>
            <person name="Xiong Z."/>
            <person name="Que H."/>
            <person name="Xie Y."/>
            <person name="Holland P.W."/>
            <person name="Paps J."/>
            <person name="Zhu Y."/>
            <person name="Wu F."/>
            <person name="Chen Y."/>
            <person name="Wang J."/>
            <person name="Peng C."/>
            <person name="Meng J."/>
            <person name="Yang L."/>
            <person name="Liu J."/>
            <person name="Wen B."/>
            <person name="Zhang N."/>
            <person name="Huang Z."/>
            <person name="Zhu Q."/>
            <person name="Feng Y."/>
            <person name="Mount A."/>
            <person name="Hedgecock D."/>
            <person name="Xu Z."/>
            <person name="Liu Y."/>
            <person name="Domazet-Loso T."/>
            <person name="Du Y."/>
            <person name="Sun X."/>
            <person name="Zhang S."/>
            <person name="Liu B."/>
            <person name="Cheng P."/>
            <person name="Jiang X."/>
            <person name="Li J."/>
            <person name="Fan D."/>
            <person name="Wang W."/>
            <person name="Fu W."/>
            <person name="Wang T."/>
            <person name="Wang B."/>
            <person name="Zhang J."/>
            <person name="Peng Z."/>
            <person name="Li Y."/>
            <person name="Li N."/>
            <person name="Wang J."/>
            <person name="Chen M."/>
            <person name="He Y."/>
            <person name="Tan F."/>
            <person name="Song X."/>
            <person name="Zheng Q."/>
            <person name="Huang R."/>
            <person name="Yang H."/>
            <person name="Du X."/>
            <person name="Chen L."/>
            <person name="Yang M."/>
            <person name="Gaffney P.M."/>
            <person name="Wang S."/>
            <person name="Luo L."/>
            <person name="She Z."/>
            <person name="Ming Y."/>
            <person name="Huang W."/>
            <person name="Zhang S."/>
            <person name="Huang B."/>
            <person name="Zhang Y."/>
            <person name="Qu T."/>
            <person name="Ni P."/>
            <person name="Miao G."/>
            <person name="Wang J."/>
            <person name="Wang Q."/>
            <person name="Steinberg C.E."/>
            <person name="Wang H."/>
            <person name="Li N."/>
            <person name="Qian L."/>
            <person name="Zhang G."/>
            <person name="Li Y."/>
            <person name="Yang H."/>
            <person name="Liu X."/>
            <person name="Wang J."/>
            <person name="Yin Y."/>
            <person name="Wang J."/>
        </authorList>
    </citation>
    <scope>NUCLEOTIDE SEQUENCE [LARGE SCALE GENOMIC DNA]</scope>
    <source>
        <strain evidence="10">05x7-T-G4-1.051#20</strain>
    </source>
</reference>
<comment type="subcellular location">
    <subcellularLocation>
        <location evidence="1">Membrane</location>
        <topology evidence="1">Multi-pass membrane protein</topology>
    </subcellularLocation>
</comment>
<dbReference type="Pfam" id="PF00001">
    <property type="entry name" value="7tm_1"/>
    <property type="match status" value="1"/>
</dbReference>
<evidence type="ECO:0000256" key="6">
    <source>
        <dbReference type="ARBA" id="ARBA00023170"/>
    </source>
</evidence>
<dbReference type="InterPro" id="IPR017452">
    <property type="entry name" value="GPCR_Rhodpsn_7TM"/>
</dbReference>
<dbReference type="PROSITE" id="PS50262">
    <property type="entry name" value="G_PROTEIN_RECEP_F1_2"/>
    <property type="match status" value="1"/>
</dbReference>
<keyword evidence="6 8" id="KW-0675">Receptor</keyword>